<dbReference type="Gene3D" id="1.10.10.10">
    <property type="entry name" value="Winged helix-like DNA-binding domain superfamily/Winged helix DNA-binding domain"/>
    <property type="match status" value="1"/>
</dbReference>
<evidence type="ECO:0000259" key="1">
    <source>
        <dbReference type="PROSITE" id="PS50995"/>
    </source>
</evidence>
<evidence type="ECO:0000313" key="2">
    <source>
        <dbReference type="EMBL" id="MBC8577119.1"/>
    </source>
</evidence>
<dbReference type="InterPro" id="IPR036390">
    <property type="entry name" value="WH_DNA-bd_sf"/>
</dbReference>
<accession>A0ABR7NL56</accession>
<reference evidence="2 3" key="1">
    <citation type="submission" date="2020-08" db="EMBL/GenBank/DDBJ databases">
        <title>Genome public.</title>
        <authorList>
            <person name="Liu C."/>
            <person name="Sun Q."/>
        </authorList>
    </citation>
    <scope>NUCLEOTIDE SEQUENCE [LARGE SCALE GENOMIC DNA]</scope>
    <source>
        <strain evidence="2 3">BX1</strain>
    </source>
</reference>
<evidence type="ECO:0000313" key="3">
    <source>
        <dbReference type="Proteomes" id="UP000658131"/>
    </source>
</evidence>
<dbReference type="Proteomes" id="UP000658131">
    <property type="component" value="Unassembled WGS sequence"/>
</dbReference>
<name>A0ABR7NL56_9FIRM</name>
<dbReference type="InterPro" id="IPR036388">
    <property type="entry name" value="WH-like_DNA-bd_sf"/>
</dbReference>
<organism evidence="2 3">
    <name type="scientific">Yanshouia hominis</name>
    <dbReference type="NCBI Taxonomy" id="2763673"/>
    <lineage>
        <taxon>Bacteria</taxon>
        <taxon>Bacillati</taxon>
        <taxon>Bacillota</taxon>
        <taxon>Clostridia</taxon>
        <taxon>Eubacteriales</taxon>
        <taxon>Oscillospiraceae</taxon>
        <taxon>Yanshouia</taxon>
    </lineage>
</organism>
<dbReference type="InterPro" id="IPR039422">
    <property type="entry name" value="MarR/SlyA-like"/>
</dbReference>
<comment type="caution">
    <text evidence="2">The sequence shown here is derived from an EMBL/GenBank/DDBJ whole genome shotgun (WGS) entry which is preliminary data.</text>
</comment>
<feature type="domain" description="HTH marR-type" evidence="1">
    <location>
        <begin position="7"/>
        <end position="138"/>
    </location>
</feature>
<dbReference type="EMBL" id="JACRTB010000022">
    <property type="protein sequence ID" value="MBC8577119.1"/>
    <property type="molecule type" value="Genomic_DNA"/>
</dbReference>
<protein>
    <submittedName>
        <fullName evidence="2">MarR family transcriptional regulator</fullName>
    </submittedName>
</protein>
<dbReference type="PANTHER" id="PTHR33164">
    <property type="entry name" value="TRANSCRIPTIONAL REGULATOR, MARR FAMILY"/>
    <property type="match status" value="1"/>
</dbReference>
<dbReference type="SMART" id="SM00347">
    <property type="entry name" value="HTH_MARR"/>
    <property type="match status" value="1"/>
</dbReference>
<gene>
    <name evidence="2" type="ORF">H8717_11970</name>
</gene>
<dbReference type="PROSITE" id="PS50995">
    <property type="entry name" value="HTH_MARR_2"/>
    <property type="match status" value="1"/>
</dbReference>
<dbReference type="SUPFAM" id="SSF46785">
    <property type="entry name" value="Winged helix' DNA-binding domain"/>
    <property type="match status" value="1"/>
</dbReference>
<dbReference type="InterPro" id="IPR000835">
    <property type="entry name" value="HTH_MarR-typ"/>
</dbReference>
<dbReference type="PRINTS" id="PR00598">
    <property type="entry name" value="HTHMARR"/>
</dbReference>
<proteinExistence type="predicted"/>
<dbReference type="RefSeq" id="WP_262400588.1">
    <property type="nucleotide sequence ID" value="NZ_JACRTB010000022.1"/>
</dbReference>
<dbReference type="PANTHER" id="PTHR33164:SF104">
    <property type="entry name" value="TRANSCRIPTIONAL REGULATORY PROTEIN"/>
    <property type="match status" value="1"/>
</dbReference>
<dbReference type="Pfam" id="PF01047">
    <property type="entry name" value="MarR"/>
    <property type="match status" value="1"/>
</dbReference>
<sequence length="154" mass="17875">MERSEQVNYLCRAFGRIHRSMLRGNRRGPELRPSEAGTLWTIDHAGDGGIHPSEVSRRMSMARPSLTPILRELEAKGLIRRLPDPDDGRRCLLAATERFRAEQQIRWREHTRLMEKTLSCLSDDETEILCGLLHKIEEALPDRYEERISKEDGR</sequence>
<keyword evidence="3" id="KW-1185">Reference proteome</keyword>